<evidence type="ECO:0000313" key="4">
    <source>
        <dbReference type="Proteomes" id="UP000598775"/>
    </source>
</evidence>
<keyword evidence="2" id="KW-0812">Transmembrane</keyword>
<evidence type="ECO:0000256" key="2">
    <source>
        <dbReference type="SAM" id="Phobius"/>
    </source>
</evidence>
<dbReference type="Proteomes" id="UP000598775">
    <property type="component" value="Unassembled WGS sequence"/>
</dbReference>
<organism evidence="3 4">
    <name type="scientific">Subtercola lobariae</name>
    <dbReference type="NCBI Taxonomy" id="1588641"/>
    <lineage>
        <taxon>Bacteria</taxon>
        <taxon>Bacillati</taxon>
        <taxon>Actinomycetota</taxon>
        <taxon>Actinomycetes</taxon>
        <taxon>Micrococcales</taxon>
        <taxon>Microbacteriaceae</taxon>
        <taxon>Subtercola</taxon>
    </lineage>
</organism>
<keyword evidence="2" id="KW-0472">Membrane</keyword>
<keyword evidence="4" id="KW-1185">Reference proteome</keyword>
<reference evidence="3 4" key="1">
    <citation type="journal article" date="2014" name="Int. J. Syst. Evol. Microbiol.">
        <title>Complete genome sequence of Corynebacterium casei LMG S-19264T (=DSM 44701T), isolated from a smear-ripened cheese.</title>
        <authorList>
            <consortium name="US DOE Joint Genome Institute (JGI-PGF)"/>
            <person name="Walter F."/>
            <person name="Albersmeier A."/>
            <person name="Kalinowski J."/>
            <person name="Ruckert C."/>
        </authorList>
    </citation>
    <scope>NUCLEOTIDE SEQUENCE [LARGE SCALE GENOMIC DNA]</scope>
    <source>
        <strain evidence="3 4">CGMCC 1.12976</strain>
    </source>
</reference>
<name>A0A917BFH9_9MICO</name>
<accession>A0A917BFH9</accession>
<comment type="caution">
    <text evidence="3">The sequence shown here is derived from an EMBL/GenBank/DDBJ whole genome shotgun (WGS) entry which is preliminary data.</text>
</comment>
<keyword evidence="2" id="KW-1133">Transmembrane helix</keyword>
<feature type="region of interest" description="Disordered" evidence="1">
    <location>
        <begin position="1"/>
        <end position="32"/>
    </location>
</feature>
<feature type="compositionally biased region" description="Basic and acidic residues" evidence="1">
    <location>
        <begin position="22"/>
        <end position="32"/>
    </location>
</feature>
<dbReference type="EMBL" id="BMGP01000008">
    <property type="protein sequence ID" value="GGF41120.1"/>
    <property type="molecule type" value="Genomic_DNA"/>
</dbReference>
<proteinExistence type="predicted"/>
<dbReference type="AlphaFoldDB" id="A0A917BFH9"/>
<dbReference type="RefSeq" id="WP_188681149.1">
    <property type="nucleotide sequence ID" value="NZ_BMGP01000008.1"/>
</dbReference>
<protein>
    <submittedName>
        <fullName evidence="3">Uncharacterized protein</fullName>
    </submittedName>
</protein>
<gene>
    <name evidence="3" type="ORF">GCM10011399_37290</name>
</gene>
<feature type="transmembrane region" description="Helical" evidence="2">
    <location>
        <begin position="46"/>
        <end position="71"/>
    </location>
</feature>
<evidence type="ECO:0000313" key="3">
    <source>
        <dbReference type="EMBL" id="GGF41120.1"/>
    </source>
</evidence>
<sequence>MTLSSQNLPEPIGPKGPNGKKPKLDRDIRNHPDYKTPWWRKPMKNWLYWTVFAGAAIVVAAAIIITLSLGVKLF</sequence>
<evidence type="ECO:0000256" key="1">
    <source>
        <dbReference type="SAM" id="MobiDB-lite"/>
    </source>
</evidence>